<dbReference type="EMBL" id="BMQA01000088">
    <property type="protein sequence ID" value="GGJ65802.1"/>
    <property type="molecule type" value="Genomic_DNA"/>
</dbReference>
<dbReference type="NCBIfam" id="NF002958">
    <property type="entry name" value="PRK03620.1"/>
    <property type="match status" value="1"/>
</dbReference>
<dbReference type="InterPro" id="IPR002220">
    <property type="entry name" value="DapA-like"/>
</dbReference>
<organism evidence="9 10">
    <name type="scientific">Streptomyces brasiliensis</name>
    <dbReference type="NCBI Taxonomy" id="1954"/>
    <lineage>
        <taxon>Bacteria</taxon>
        <taxon>Bacillati</taxon>
        <taxon>Actinomycetota</taxon>
        <taxon>Actinomycetes</taxon>
        <taxon>Kitasatosporales</taxon>
        <taxon>Streptomycetaceae</taxon>
        <taxon>Streptomyces</taxon>
    </lineage>
</organism>
<dbReference type="GO" id="GO:0042838">
    <property type="term" value="P:D-glucarate catabolic process"/>
    <property type="evidence" value="ECO:0007669"/>
    <property type="project" value="UniProtKB-UniRule"/>
</dbReference>
<evidence type="ECO:0000256" key="3">
    <source>
        <dbReference type="ARBA" id="ARBA00007592"/>
    </source>
</evidence>
<name>A0A917P7S2_9ACTN</name>
<evidence type="ECO:0000256" key="2">
    <source>
        <dbReference type="ARBA" id="ARBA00004983"/>
    </source>
</evidence>
<comment type="similarity">
    <text evidence="3 5 6">Belongs to the DapA family.</text>
</comment>
<dbReference type="InterPro" id="IPR017655">
    <property type="entry name" value="Dehydro-deoxyglucarate_dehyd"/>
</dbReference>
<dbReference type="PANTHER" id="PTHR12128">
    <property type="entry name" value="DIHYDRODIPICOLINATE SYNTHASE"/>
    <property type="match status" value="1"/>
</dbReference>
<feature type="active site" description="Proton donor/acceptor" evidence="7">
    <location>
        <position position="132"/>
    </location>
</feature>
<gene>
    <name evidence="9" type="ORF">GCM10010121_090650</name>
</gene>
<dbReference type="EC" id="4.2.1.41" evidence="5"/>
<proteinExistence type="inferred from homology"/>
<evidence type="ECO:0000313" key="10">
    <source>
        <dbReference type="Proteomes" id="UP000657574"/>
    </source>
</evidence>
<dbReference type="PANTHER" id="PTHR12128:SF19">
    <property type="entry name" value="5-DEHYDRO-4-DEOXYGLUCARATE DEHYDRATASE 2-RELATED"/>
    <property type="match status" value="1"/>
</dbReference>
<evidence type="ECO:0000256" key="8">
    <source>
        <dbReference type="PIRSR" id="PIRSR001365-2"/>
    </source>
</evidence>
<protein>
    <recommendedName>
        <fullName evidence="5">Probable 5-dehydro-4-deoxyglucarate dehydratase</fullName>
        <ecNumber evidence="5">4.2.1.41</ecNumber>
    </recommendedName>
    <alternativeName>
        <fullName evidence="5">5-keto-4-deoxy-glucarate dehydratase</fullName>
        <shortName evidence="5">KDGDH</shortName>
    </alternativeName>
</protein>
<reference evidence="9" key="2">
    <citation type="submission" date="2020-09" db="EMBL/GenBank/DDBJ databases">
        <authorList>
            <person name="Sun Q."/>
            <person name="Ohkuma M."/>
        </authorList>
    </citation>
    <scope>NUCLEOTIDE SEQUENCE</scope>
    <source>
        <strain evidence="9">JCM 3086</strain>
    </source>
</reference>
<feature type="binding site" evidence="8">
    <location>
        <position position="45"/>
    </location>
    <ligand>
        <name>pyruvate</name>
        <dbReference type="ChEBI" id="CHEBI:15361"/>
    </ligand>
</feature>
<comment type="caution">
    <text evidence="9">The sequence shown here is derived from an EMBL/GenBank/DDBJ whole genome shotgun (WGS) entry which is preliminary data.</text>
</comment>
<evidence type="ECO:0000256" key="7">
    <source>
        <dbReference type="PIRSR" id="PIRSR001365-1"/>
    </source>
</evidence>
<evidence type="ECO:0000256" key="6">
    <source>
        <dbReference type="PIRNR" id="PIRNR001365"/>
    </source>
</evidence>
<dbReference type="Proteomes" id="UP000657574">
    <property type="component" value="Unassembled WGS sequence"/>
</dbReference>
<evidence type="ECO:0000256" key="4">
    <source>
        <dbReference type="ARBA" id="ARBA00023239"/>
    </source>
</evidence>
<dbReference type="InterPro" id="IPR013785">
    <property type="entry name" value="Aldolase_TIM"/>
</dbReference>
<dbReference type="GO" id="GO:0008840">
    <property type="term" value="F:4-hydroxy-tetrahydrodipicolinate synthase activity"/>
    <property type="evidence" value="ECO:0007669"/>
    <property type="project" value="TreeGrafter"/>
</dbReference>
<keyword evidence="10" id="KW-1185">Reference proteome</keyword>
<comment type="catalytic activity">
    <reaction evidence="1 5">
        <text>5-dehydro-4-deoxy-D-glucarate + H(+) = 2,5-dioxopentanoate + CO2 + H2O</text>
        <dbReference type="Rhea" id="RHEA:24608"/>
        <dbReference type="ChEBI" id="CHEBI:15377"/>
        <dbReference type="ChEBI" id="CHEBI:15378"/>
        <dbReference type="ChEBI" id="CHEBI:16526"/>
        <dbReference type="ChEBI" id="CHEBI:42819"/>
        <dbReference type="ChEBI" id="CHEBI:58136"/>
        <dbReference type="EC" id="4.2.1.41"/>
    </reaction>
</comment>
<sequence length="332" mass="33808">MLEGVLFFPVTPFAPDGSVDVAKLAEHVHSGVHAGAGGVFVACGTGEFHALGVEEFASVVRTAVEVTDGRVPVFAGAGGSLPLARQYARAADQAGADGLLLMLPYLVAGPPAGPVAYVRQVVEASSLPVIVYQRGTARFDVPSALEVARLPQVVGLKDGTSDLDLLARIVTAIRADTATGGSAFQFFNGMPTVEGTVPAYRGIGVELYSSAVFCFAPEIALAFLRAVTAGDEVTVQRLLGGFFHPLITLCEKVPGYSVALVKAAVRQGGLDVGGVRPPLTDPAPEDLAELEGITAQGRALVAANGVGVAPVDGPRAPVAAAVGFQADAAGVL</sequence>
<dbReference type="RefSeq" id="WP_189317143.1">
    <property type="nucleotide sequence ID" value="NZ_BMQA01000088.1"/>
</dbReference>
<comment type="pathway">
    <text evidence="2 5">Carbohydrate acid metabolism; D-glucarate degradation; 2,5-dioxopentanoate from D-glucarate: step 2/2.</text>
</comment>
<evidence type="ECO:0000313" key="9">
    <source>
        <dbReference type="EMBL" id="GGJ65802.1"/>
    </source>
</evidence>
<dbReference type="SMART" id="SM01130">
    <property type="entry name" value="DHDPS"/>
    <property type="match status" value="1"/>
</dbReference>
<keyword evidence="4 5" id="KW-0456">Lyase</keyword>
<dbReference type="Gene3D" id="3.20.20.70">
    <property type="entry name" value="Aldolase class I"/>
    <property type="match status" value="1"/>
</dbReference>
<evidence type="ECO:0000256" key="1">
    <source>
        <dbReference type="ARBA" id="ARBA00001446"/>
    </source>
</evidence>
<dbReference type="HAMAP" id="MF_00694">
    <property type="entry name" value="KDGDH"/>
    <property type="match status" value="1"/>
</dbReference>
<feature type="active site" description="Schiff-base intermediate with substrate" evidence="7">
    <location>
        <position position="157"/>
    </location>
</feature>
<dbReference type="SUPFAM" id="SSF51569">
    <property type="entry name" value="Aldolase"/>
    <property type="match status" value="1"/>
</dbReference>
<dbReference type="Pfam" id="PF00701">
    <property type="entry name" value="DHDPS"/>
    <property type="match status" value="1"/>
</dbReference>
<accession>A0A917P7S2</accession>
<dbReference type="AlphaFoldDB" id="A0A917P7S2"/>
<evidence type="ECO:0000256" key="5">
    <source>
        <dbReference type="HAMAP-Rule" id="MF_00694"/>
    </source>
</evidence>
<dbReference type="GO" id="GO:0047448">
    <property type="term" value="F:5-dehydro-4-deoxyglucarate dehydratase activity"/>
    <property type="evidence" value="ECO:0007669"/>
    <property type="project" value="UniProtKB-UniRule"/>
</dbReference>
<reference evidence="9" key="1">
    <citation type="journal article" date="2014" name="Int. J. Syst. Evol. Microbiol.">
        <title>Complete genome sequence of Corynebacterium casei LMG S-19264T (=DSM 44701T), isolated from a smear-ripened cheese.</title>
        <authorList>
            <consortium name="US DOE Joint Genome Institute (JGI-PGF)"/>
            <person name="Walter F."/>
            <person name="Albersmeier A."/>
            <person name="Kalinowski J."/>
            <person name="Ruckert C."/>
        </authorList>
    </citation>
    <scope>NUCLEOTIDE SEQUENCE</scope>
    <source>
        <strain evidence="9">JCM 3086</strain>
    </source>
</reference>
<dbReference type="PIRSF" id="PIRSF001365">
    <property type="entry name" value="DHDPS"/>
    <property type="match status" value="1"/>
</dbReference>